<keyword evidence="1" id="KW-0732">Signal</keyword>
<evidence type="ECO:0000313" key="2">
    <source>
        <dbReference type="EMBL" id="SHH62785.1"/>
    </source>
</evidence>
<evidence type="ECO:0000313" key="3">
    <source>
        <dbReference type="Proteomes" id="UP000189796"/>
    </source>
</evidence>
<dbReference type="Proteomes" id="UP000189796">
    <property type="component" value="Chromosome I"/>
</dbReference>
<feature type="signal peptide" evidence="1">
    <location>
        <begin position="1"/>
        <end position="25"/>
    </location>
</feature>
<protein>
    <recommendedName>
        <fullName evidence="4">Secreted protein</fullName>
    </recommendedName>
</protein>
<dbReference type="RefSeq" id="WP_079604073.1">
    <property type="nucleotide sequence ID" value="NZ_LT670817.1"/>
</dbReference>
<reference evidence="2 3" key="1">
    <citation type="submission" date="2016-11" db="EMBL/GenBank/DDBJ databases">
        <authorList>
            <person name="Jaros S."/>
            <person name="Januszkiewicz K."/>
            <person name="Wedrychowicz H."/>
        </authorList>
    </citation>
    <scope>NUCLEOTIDE SEQUENCE [LARGE SCALE GENOMIC DNA]</scope>
    <source>
        <strain evidence="2 3">GAS138</strain>
    </source>
</reference>
<dbReference type="PROSITE" id="PS51318">
    <property type="entry name" value="TAT"/>
    <property type="match status" value="1"/>
</dbReference>
<name>A0A1M5UIE6_9BRAD</name>
<dbReference type="InterPro" id="IPR006311">
    <property type="entry name" value="TAT_signal"/>
</dbReference>
<organism evidence="2 3">
    <name type="scientific">Bradyrhizobium erythrophlei</name>
    <dbReference type="NCBI Taxonomy" id="1437360"/>
    <lineage>
        <taxon>Bacteria</taxon>
        <taxon>Pseudomonadati</taxon>
        <taxon>Pseudomonadota</taxon>
        <taxon>Alphaproteobacteria</taxon>
        <taxon>Hyphomicrobiales</taxon>
        <taxon>Nitrobacteraceae</taxon>
        <taxon>Bradyrhizobium</taxon>
    </lineage>
</organism>
<proteinExistence type="predicted"/>
<evidence type="ECO:0000256" key="1">
    <source>
        <dbReference type="SAM" id="SignalP"/>
    </source>
</evidence>
<dbReference type="EMBL" id="LT670817">
    <property type="protein sequence ID" value="SHH62785.1"/>
    <property type="molecule type" value="Genomic_DNA"/>
</dbReference>
<feature type="chain" id="PRO_5013042203" description="Secreted protein" evidence="1">
    <location>
        <begin position="26"/>
        <end position="256"/>
    </location>
</feature>
<sequence length="256" mass="27759">MTAANLSRRGALGALAAFTAAPAIALPVPADKANALWADRQTHVKRLRDLSAAHTEANAKMPAWAQPGLDRIDQDGNPCGDLVSWPLDTSITPPPLGCRIVRPSLWRCREDFDFAARVFALNSAGRKKARAAMRARMRGIVDRLRERERLRDKLGLTELNRQIESTADAIRGAEDYFHECDDGAPNIVAARLMMGLTNDCQQDATASGNGYCGTMAMALVALKGLLPNLSGLIRNHAAFFVANPEWPLSAMPFALA</sequence>
<accession>A0A1M5UIE6</accession>
<evidence type="ECO:0008006" key="4">
    <source>
        <dbReference type="Google" id="ProtNLM"/>
    </source>
</evidence>
<dbReference type="AlphaFoldDB" id="A0A1M5UIE6"/>
<gene>
    <name evidence="2" type="ORF">SAMN05443248_5459</name>
</gene>